<reference evidence="1 2" key="1">
    <citation type="submission" date="2020-12" db="EMBL/GenBank/DDBJ databases">
        <title>Bacterial novel species Adhaeribacter sp. BT258 isolated from soil.</title>
        <authorList>
            <person name="Jung H.-Y."/>
        </authorList>
    </citation>
    <scope>NUCLEOTIDE SEQUENCE [LARGE SCALE GENOMIC DNA]</scope>
    <source>
        <strain evidence="1 2">BT258</strain>
    </source>
</reference>
<keyword evidence="2" id="KW-1185">Reference proteome</keyword>
<protein>
    <recommendedName>
        <fullName evidence="3">HNH endonuclease</fullName>
    </recommendedName>
</protein>
<organism evidence="1 2">
    <name type="scientific">Adhaeribacter terrigena</name>
    <dbReference type="NCBI Taxonomy" id="2793070"/>
    <lineage>
        <taxon>Bacteria</taxon>
        <taxon>Pseudomonadati</taxon>
        <taxon>Bacteroidota</taxon>
        <taxon>Cytophagia</taxon>
        <taxon>Cytophagales</taxon>
        <taxon>Hymenobacteraceae</taxon>
        <taxon>Adhaeribacter</taxon>
    </lineage>
</organism>
<name>A0ABS1C1L2_9BACT</name>
<proteinExistence type="predicted"/>
<dbReference type="Proteomes" id="UP000644147">
    <property type="component" value="Unassembled WGS sequence"/>
</dbReference>
<evidence type="ECO:0000313" key="1">
    <source>
        <dbReference type="EMBL" id="MBK0403056.1"/>
    </source>
</evidence>
<sequence>MFKIDLGKNSNVFLDNHYNRLVENSFTLGSQKIKNESSLKKRIDNRIQLLKSSLTSDPLCEKFFQDLKKDNYKWLKIIIQGDPKQLSKVIANVKTRISKGVYPNIEYMKKGDPDKKFGDHIRYVFNYDAFITKPKISKSKVKAGIPYKYDAYKLAEAVNVNVCPYCNRGFTFTLTKGEERLVRPEFDHFFDKATYPYLALSFYNLIPSCHICNSGLKHDAAFTLGNNLHPYLEGLDDYLKFTVKLKDKKLLDGIRKKEIKDYISLFYGNLDGFSLDLIHRVGCERKNLRRANQTHKVFKTIDLFEMHKDLIVEMLQSALIYNESLIQEYIINFEGKLFRNREDILRFLNRNYMKKEDLSKRPFSKINQDIAVEFGIPY</sequence>
<dbReference type="RefSeq" id="WP_200505797.1">
    <property type="nucleotide sequence ID" value="NZ_JAEHFX010000003.1"/>
</dbReference>
<evidence type="ECO:0000313" key="2">
    <source>
        <dbReference type="Proteomes" id="UP000644147"/>
    </source>
</evidence>
<comment type="caution">
    <text evidence="1">The sequence shown here is derived from an EMBL/GenBank/DDBJ whole genome shotgun (WGS) entry which is preliminary data.</text>
</comment>
<gene>
    <name evidence="1" type="ORF">I5M27_08660</name>
</gene>
<evidence type="ECO:0008006" key="3">
    <source>
        <dbReference type="Google" id="ProtNLM"/>
    </source>
</evidence>
<dbReference type="EMBL" id="JAEHFX010000003">
    <property type="protein sequence ID" value="MBK0403056.1"/>
    <property type="molecule type" value="Genomic_DNA"/>
</dbReference>
<dbReference type="Gene3D" id="1.10.30.50">
    <property type="match status" value="1"/>
</dbReference>
<accession>A0ABS1C1L2</accession>